<sequence>MQTAMSEELRDEMEAINSIYGDGSLTLAEDGDDSSSSSSPTYILKLPGDASSLRMRFPASYPSTAPVVLGTHHSSGGVRGAGARDAALFRSVVGEVFRQGEVCLFDGMEEFWRRRVEERGGGGGAVEEEEKRGGGGGAVEEEKEEEEEEEPAWTVSEVVVENKSTFVARVARVRSAEEARRTLLRRTGGFGARRTTSRRGGRGRRARGSRTLTMTGRRRRGGGCCV</sequence>
<dbReference type="PANTHER" id="PTHR16301">
    <property type="entry name" value="IMPACT-RELATED"/>
    <property type="match status" value="1"/>
</dbReference>
<dbReference type="SUPFAM" id="SSF54495">
    <property type="entry name" value="UBC-like"/>
    <property type="match status" value="1"/>
</dbReference>
<feature type="compositionally biased region" description="Basic residues" evidence="1">
    <location>
        <begin position="216"/>
        <end position="226"/>
    </location>
</feature>
<comment type="caution">
    <text evidence="3">The sequence shown here is derived from an EMBL/GenBank/DDBJ whole genome shotgun (WGS) entry which is preliminary data.</text>
</comment>
<dbReference type="PROSITE" id="PS50908">
    <property type="entry name" value="RWD"/>
    <property type="match status" value="1"/>
</dbReference>
<keyword evidence="4" id="KW-1185">Reference proteome</keyword>
<feature type="compositionally biased region" description="Basic residues" evidence="1">
    <location>
        <begin position="195"/>
        <end position="208"/>
    </location>
</feature>
<dbReference type="Proteomes" id="UP001562357">
    <property type="component" value="Unassembled WGS sequence"/>
</dbReference>
<evidence type="ECO:0000313" key="4">
    <source>
        <dbReference type="Proteomes" id="UP001562357"/>
    </source>
</evidence>
<proteinExistence type="predicted"/>
<dbReference type="InterPro" id="IPR023582">
    <property type="entry name" value="Impact"/>
</dbReference>
<evidence type="ECO:0000259" key="2">
    <source>
        <dbReference type="PROSITE" id="PS50908"/>
    </source>
</evidence>
<dbReference type="PANTHER" id="PTHR16301:SF25">
    <property type="entry name" value="PROTEIN IMPACT"/>
    <property type="match status" value="1"/>
</dbReference>
<dbReference type="Gene3D" id="3.10.110.10">
    <property type="entry name" value="Ubiquitin Conjugating Enzyme"/>
    <property type="match status" value="1"/>
</dbReference>
<protein>
    <recommendedName>
        <fullName evidence="2">RWD domain-containing protein</fullName>
    </recommendedName>
</protein>
<gene>
    <name evidence="3" type="primary">g3891</name>
    <name evidence="3" type="ORF">EsDP_00003891</name>
</gene>
<dbReference type="InterPro" id="IPR016135">
    <property type="entry name" value="UBQ-conjugating_enzyme/RWD"/>
</dbReference>
<evidence type="ECO:0000256" key="1">
    <source>
        <dbReference type="SAM" id="MobiDB-lite"/>
    </source>
</evidence>
<dbReference type="Pfam" id="PF05773">
    <property type="entry name" value="RWD"/>
    <property type="match status" value="1"/>
</dbReference>
<evidence type="ECO:0000313" key="3">
    <source>
        <dbReference type="EMBL" id="GAB0135558.1"/>
    </source>
</evidence>
<feature type="compositionally biased region" description="Acidic residues" evidence="1">
    <location>
        <begin position="139"/>
        <end position="151"/>
    </location>
</feature>
<feature type="region of interest" description="Disordered" evidence="1">
    <location>
        <begin position="191"/>
        <end position="226"/>
    </location>
</feature>
<dbReference type="InterPro" id="IPR006575">
    <property type="entry name" value="RWD_dom"/>
</dbReference>
<dbReference type="EMBL" id="BAAFGZ010000135">
    <property type="protein sequence ID" value="GAB0135558.1"/>
    <property type="molecule type" value="Genomic_DNA"/>
</dbReference>
<name>A0ABQ0CQ30_9HYPO</name>
<feature type="region of interest" description="Disordered" evidence="1">
    <location>
        <begin position="118"/>
        <end position="153"/>
    </location>
</feature>
<reference evidence="4" key="1">
    <citation type="submission" date="2024-06" db="EMBL/GenBank/DDBJ databases">
        <title>Draft Genome Sequences of Epichloe bromicola Strains Isolated from Elymus ciliaris.</title>
        <authorList>
            <consortium name="Epichloe bromicola genome sequencing consortium"/>
            <person name="Miura A."/>
            <person name="Imano S."/>
            <person name="Ashida A."/>
            <person name="Sato I."/>
            <person name="Chiba S."/>
            <person name="Tanaka A."/>
            <person name="Camagna M."/>
            <person name="Takemoto D."/>
        </authorList>
    </citation>
    <scope>NUCLEOTIDE SEQUENCE [LARGE SCALE GENOMIC DNA]</scope>
    <source>
        <strain evidence="4">DP</strain>
    </source>
</reference>
<organism evidence="3 4">
    <name type="scientific">Epichloe bromicola</name>
    <dbReference type="NCBI Taxonomy" id="79588"/>
    <lineage>
        <taxon>Eukaryota</taxon>
        <taxon>Fungi</taxon>
        <taxon>Dikarya</taxon>
        <taxon>Ascomycota</taxon>
        <taxon>Pezizomycotina</taxon>
        <taxon>Sordariomycetes</taxon>
        <taxon>Hypocreomycetidae</taxon>
        <taxon>Hypocreales</taxon>
        <taxon>Clavicipitaceae</taxon>
        <taxon>Epichloe</taxon>
    </lineage>
</organism>
<accession>A0ABQ0CQ30</accession>
<feature type="domain" description="RWD" evidence="2">
    <location>
        <begin position="11"/>
        <end position="118"/>
    </location>
</feature>
<dbReference type="CDD" id="cd23822">
    <property type="entry name" value="RWD_ScYIH1-like"/>
    <property type="match status" value="1"/>
</dbReference>